<reference evidence="5 6" key="1">
    <citation type="submission" date="2021-06" db="EMBL/GenBank/DDBJ databases">
        <title>Nitratireductor porphyridii sp. nov., isolated from a small marine red alga, Porphyridium purpureum in South Korea.</title>
        <authorList>
            <person name="Kim K.H."/>
            <person name="Kristyanto S."/>
            <person name="Jeon C.O."/>
        </authorList>
    </citation>
    <scope>NUCLEOTIDE SEQUENCE [LARGE SCALE GENOMIC DNA]</scope>
    <source>
        <strain evidence="5 6">R6</strain>
    </source>
</reference>
<dbReference type="InterPro" id="IPR016161">
    <property type="entry name" value="Ald_DH/histidinol_DH"/>
</dbReference>
<dbReference type="InterPro" id="IPR016160">
    <property type="entry name" value="Ald_DH_CS_CYS"/>
</dbReference>
<dbReference type="Gene3D" id="3.40.309.10">
    <property type="entry name" value="Aldehyde Dehydrogenase, Chain A, domain 2"/>
    <property type="match status" value="1"/>
</dbReference>
<comment type="similarity">
    <text evidence="3">Belongs to the aldehyde dehydrogenase family.</text>
</comment>
<evidence type="ECO:0000256" key="1">
    <source>
        <dbReference type="ARBA" id="ARBA00023002"/>
    </source>
</evidence>
<dbReference type="Pfam" id="PF00171">
    <property type="entry name" value="Aldedh"/>
    <property type="match status" value="1"/>
</dbReference>
<dbReference type="RefSeq" id="WP_223004593.1">
    <property type="nucleotide sequence ID" value="NZ_JAHSQO010000003.1"/>
</dbReference>
<keyword evidence="6" id="KW-1185">Reference proteome</keyword>
<gene>
    <name evidence="5" type="ORF">KVG22_11665</name>
</gene>
<dbReference type="PROSITE" id="PS00687">
    <property type="entry name" value="ALDEHYDE_DEHYDR_GLU"/>
    <property type="match status" value="1"/>
</dbReference>
<accession>A0ABS7R8J2</accession>
<dbReference type="EMBL" id="JAHSQO010000003">
    <property type="protein sequence ID" value="MBY8917249.1"/>
    <property type="molecule type" value="Genomic_DNA"/>
</dbReference>
<dbReference type="InterPro" id="IPR015590">
    <property type="entry name" value="Aldehyde_DH_dom"/>
</dbReference>
<dbReference type="CDD" id="cd07097">
    <property type="entry name" value="ALDH_KGSADH-YcbD"/>
    <property type="match status" value="1"/>
</dbReference>
<dbReference type="Gene3D" id="3.40.605.10">
    <property type="entry name" value="Aldehyde Dehydrogenase, Chain A, domain 1"/>
    <property type="match status" value="1"/>
</dbReference>
<evidence type="ECO:0000259" key="4">
    <source>
        <dbReference type="Pfam" id="PF00171"/>
    </source>
</evidence>
<feature type="active site" evidence="2">
    <location>
        <position position="254"/>
    </location>
</feature>
<dbReference type="SUPFAM" id="SSF53720">
    <property type="entry name" value="ALDH-like"/>
    <property type="match status" value="1"/>
</dbReference>
<name>A0ABS7R8J2_9HYPH</name>
<evidence type="ECO:0000313" key="5">
    <source>
        <dbReference type="EMBL" id="MBY8917249.1"/>
    </source>
</evidence>
<dbReference type="InterPro" id="IPR016163">
    <property type="entry name" value="Ald_DH_C"/>
</dbReference>
<feature type="domain" description="Aldehyde dehydrogenase" evidence="4">
    <location>
        <begin position="19"/>
        <end position="480"/>
    </location>
</feature>
<dbReference type="Proteomes" id="UP000777661">
    <property type="component" value="Unassembled WGS sequence"/>
</dbReference>
<dbReference type="PROSITE" id="PS00070">
    <property type="entry name" value="ALDEHYDE_DEHYDR_CYS"/>
    <property type="match status" value="1"/>
</dbReference>
<dbReference type="PANTHER" id="PTHR11699">
    <property type="entry name" value="ALDEHYDE DEHYDROGENASE-RELATED"/>
    <property type="match status" value="1"/>
</dbReference>
<keyword evidence="1 3" id="KW-0560">Oxidoreductase</keyword>
<dbReference type="InterPro" id="IPR016162">
    <property type="entry name" value="Ald_DH_N"/>
</dbReference>
<organism evidence="5 6">
    <name type="scientific">Nitratireductor rhodophyticola</name>
    <dbReference type="NCBI Taxonomy" id="2854036"/>
    <lineage>
        <taxon>Bacteria</taxon>
        <taxon>Pseudomonadati</taxon>
        <taxon>Pseudomonadota</taxon>
        <taxon>Alphaproteobacteria</taxon>
        <taxon>Hyphomicrobiales</taxon>
        <taxon>Phyllobacteriaceae</taxon>
        <taxon>Nitratireductor</taxon>
    </lineage>
</organism>
<protein>
    <submittedName>
        <fullName evidence="5">Aldehyde dehydrogenase family protein</fullName>
    </submittedName>
</protein>
<evidence type="ECO:0000256" key="2">
    <source>
        <dbReference type="PROSITE-ProRule" id="PRU10007"/>
    </source>
</evidence>
<proteinExistence type="inferred from homology"/>
<comment type="caution">
    <text evidence="5">The sequence shown here is derived from an EMBL/GenBank/DDBJ whole genome shotgun (WGS) entry which is preliminary data.</text>
</comment>
<dbReference type="InterPro" id="IPR029510">
    <property type="entry name" value="Ald_DH_CS_GLU"/>
</dbReference>
<sequence length="485" mass="51894">MALSETGTNHFKNYIAGEWIEGDSQVENINPSDTRDVVGLAVRSGGADLDRAIDAAHDAAPGWARSTPQQRYDILDAVGNEIIARKDELGRLLSREEGKTLAEGIGEVVRAGQVFKFFAGEAVRLPGERLDSIRPGVEVDMRREPMGVIGMITPWNFPIAIPAWKIAPALAYGNAVVLKPAELVPGSAWALAEILSRSGLPEGVFNLVAGRGSELGPRMIENPKVRAISFTGSVPTGRGIAAACGEHLKKVQLEMGGKNPLVVLDDADLDVAVGAALNGAFFSTGQRCTASSRLVVSEGIHDRFVSALTEKLKTLVVGDALDPKTQMGPVVDEKQLEQDLSYVEIAGQEGGKLAIGGERLTLEKPGFYMAPALFTETSNDMRINREEVFGPVASVIRVKDYEEALHVANDTSFGLSSGICTTSLKYASDFKQKSEAGMVMVNLPTAGVDYNVPFGGTKGSSFGSREQGRYAVEFYTTVKTAYTQP</sequence>
<evidence type="ECO:0000256" key="3">
    <source>
        <dbReference type="RuleBase" id="RU003345"/>
    </source>
</evidence>
<evidence type="ECO:0000313" key="6">
    <source>
        <dbReference type="Proteomes" id="UP000777661"/>
    </source>
</evidence>